<feature type="region of interest" description="Disordered" evidence="6">
    <location>
        <begin position="454"/>
        <end position="479"/>
    </location>
</feature>
<dbReference type="PANTHER" id="PTHR45686:SF4">
    <property type="entry name" value="ADP-RIBOSYLATION FACTOR GTPASE ACTIVATING PROTEIN 3, ISOFORM H"/>
    <property type="match status" value="1"/>
</dbReference>
<feature type="compositionally biased region" description="Gly residues" evidence="6">
    <location>
        <begin position="347"/>
        <end position="356"/>
    </location>
</feature>
<evidence type="ECO:0000256" key="2">
    <source>
        <dbReference type="ARBA" id="ARBA00022723"/>
    </source>
</evidence>
<dbReference type="GO" id="GO:0000139">
    <property type="term" value="C:Golgi membrane"/>
    <property type="evidence" value="ECO:0007669"/>
    <property type="project" value="GOC"/>
</dbReference>
<proteinExistence type="predicted"/>
<feature type="compositionally biased region" description="Gly residues" evidence="6">
    <location>
        <begin position="372"/>
        <end position="383"/>
    </location>
</feature>
<evidence type="ECO:0000256" key="4">
    <source>
        <dbReference type="ARBA" id="ARBA00022833"/>
    </source>
</evidence>
<feature type="compositionally biased region" description="Low complexity" evidence="6">
    <location>
        <begin position="178"/>
        <end position="194"/>
    </location>
</feature>
<keyword evidence="1" id="KW-0343">GTPase activation</keyword>
<keyword evidence="3 5" id="KW-0863">Zinc-finger</keyword>
<dbReference type="InterPro" id="IPR001164">
    <property type="entry name" value="ArfGAP_dom"/>
</dbReference>
<feature type="compositionally biased region" description="Low complexity" evidence="6">
    <location>
        <begin position="334"/>
        <end position="344"/>
    </location>
</feature>
<evidence type="ECO:0000256" key="3">
    <source>
        <dbReference type="ARBA" id="ARBA00022771"/>
    </source>
</evidence>
<keyword evidence="2" id="KW-0479">Metal-binding</keyword>
<evidence type="ECO:0000256" key="1">
    <source>
        <dbReference type="ARBA" id="ARBA00022468"/>
    </source>
</evidence>
<dbReference type="Proteomes" id="UP000799766">
    <property type="component" value="Unassembled WGS sequence"/>
</dbReference>
<dbReference type="GO" id="GO:0005096">
    <property type="term" value="F:GTPase activator activity"/>
    <property type="evidence" value="ECO:0007669"/>
    <property type="project" value="UniProtKB-KW"/>
</dbReference>
<feature type="compositionally biased region" description="Low complexity" evidence="6">
    <location>
        <begin position="315"/>
        <end position="324"/>
    </location>
</feature>
<organism evidence="8 9">
    <name type="scientific">Lineolata rhizophorae</name>
    <dbReference type="NCBI Taxonomy" id="578093"/>
    <lineage>
        <taxon>Eukaryota</taxon>
        <taxon>Fungi</taxon>
        <taxon>Dikarya</taxon>
        <taxon>Ascomycota</taxon>
        <taxon>Pezizomycotina</taxon>
        <taxon>Dothideomycetes</taxon>
        <taxon>Dothideomycetes incertae sedis</taxon>
        <taxon>Lineolatales</taxon>
        <taxon>Lineolataceae</taxon>
        <taxon>Lineolata</taxon>
    </lineage>
</organism>
<dbReference type="EMBL" id="MU001688">
    <property type="protein sequence ID" value="KAF2455183.1"/>
    <property type="molecule type" value="Genomic_DNA"/>
</dbReference>
<dbReference type="PRINTS" id="PR00405">
    <property type="entry name" value="REVINTRACTNG"/>
</dbReference>
<accession>A0A6A6NV96</accession>
<sequence>MALATKTQSQKIFEKLKTKPANKICFDCGAKNPTWSSVPFAIYLCLDCSAHHRNLGVHISFVRSTNLDIWQWDQLRLMKVGGNESATRFFQRNGGSAALASKDLQTKYTSNAATKYKEELARRVAADVKLYPDEVTITDIPDSTDSPAGASTPSGDGGDDDFFSSWDKPTIKRPSNPPSRTGTPGPGSSRTASPFLNAPGGSNGAPGRPKSPLSASATTNAEGAGSGTTATPTAVRPAAAIRKTSSQSAGGAGATARKTNILGGKKKGLGAKKVGGAGAGAGVDAALDFEEAERKAKEEAERIAKLGYDPDAEAAETSAATKSGAGVGAPAADSAPSSRVVSPGPGSPGRAGGFGATKGRERRSEDMERLGMGIGRLGFGQTGGAKPAQQPKKPMGFGSTSKAVEDDSDRYARDKFASQKSISSDEFFGRAQFDPGAQREAKQRLQGFEGATSISSNAYFGRPENEGGPGGAGGGGVDDYGDLETAAKDFVRRFGITAGDDLENLTNLLGEGATRLQGAIRSYLNN</sequence>
<keyword evidence="9" id="KW-1185">Reference proteome</keyword>
<evidence type="ECO:0000256" key="5">
    <source>
        <dbReference type="PROSITE-ProRule" id="PRU00288"/>
    </source>
</evidence>
<dbReference type="AlphaFoldDB" id="A0A6A6NV96"/>
<reference evidence="8" key="1">
    <citation type="journal article" date="2020" name="Stud. Mycol.">
        <title>101 Dothideomycetes genomes: a test case for predicting lifestyles and emergence of pathogens.</title>
        <authorList>
            <person name="Haridas S."/>
            <person name="Albert R."/>
            <person name="Binder M."/>
            <person name="Bloem J."/>
            <person name="Labutti K."/>
            <person name="Salamov A."/>
            <person name="Andreopoulos B."/>
            <person name="Baker S."/>
            <person name="Barry K."/>
            <person name="Bills G."/>
            <person name="Bluhm B."/>
            <person name="Cannon C."/>
            <person name="Castanera R."/>
            <person name="Culley D."/>
            <person name="Daum C."/>
            <person name="Ezra D."/>
            <person name="Gonzalez J."/>
            <person name="Henrissat B."/>
            <person name="Kuo A."/>
            <person name="Liang C."/>
            <person name="Lipzen A."/>
            <person name="Lutzoni F."/>
            <person name="Magnuson J."/>
            <person name="Mondo S."/>
            <person name="Nolan M."/>
            <person name="Ohm R."/>
            <person name="Pangilinan J."/>
            <person name="Park H.-J."/>
            <person name="Ramirez L."/>
            <person name="Alfaro M."/>
            <person name="Sun H."/>
            <person name="Tritt A."/>
            <person name="Yoshinaga Y."/>
            <person name="Zwiers L.-H."/>
            <person name="Turgeon B."/>
            <person name="Goodwin S."/>
            <person name="Spatafora J."/>
            <person name="Crous P."/>
            <person name="Grigoriev I."/>
        </authorList>
    </citation>
    <scope>NUCLEOTIDE SEQUENCE</scope>
    <source>
        <strain evidence="8">ATCC 16933</strain>
    </source>
</reference>
<dbReference type="PANTHER" id="PTHR45686">
    <property type="entry name" value="ADP-RIBOSYLATION FACTOR GTPASE ACTIVATING PROTEIN 3, ISOFORM H-RELATED"/>
    <property type="match status" value="1"/>
</dbReference>
<name>A0A6A6NV96_9PEZI</name>
<dbReference type="OrthoDB" id="983479at2759"/>
<evidence type="ECO:0000259" key="7">
    <source>
        <dbReference type="PROSITE" id="PS50115"/>
    </source>
</evidence>
<keyword evidence="4" id="KW-0862">Zinc</keyword>
<dbReference type="SMART" id="SM00105">
    <property type="entry name" value="ArfGap"/>
    <property type="match status" value="1"/>
</dbReference>
<dbReference type="SUPFAM" id="SSF57863">
    <property type="entry name" value="ArfGap/RecO-like zinc finger"/>
    <property type="match status" value="1"/>
</dbReference>
<feature type="compositionally biased region" description="Basic and acidic residues" evidence="6">
    <location>
        <begin position="292"/>
        <end position="304"/>
    </location>
</feature>
<gene>
    <name evidence="8" type="ORF">BDY21DRAFT_351471</name>
</gene>
<dbReference type="GO" id="GO:0048205">
    <property type="term" value="P:COPI coating of Golgi vesicle"/>
    <property type="evidence" value="ECO:0007669"/>
    <property type="project" value="TreeGrafter"/>
</dbReference>
<feature type="compositionally biased region" description="Gly residues" evidence="6">
    <location>
        <begin position="467"/>
        <end position="478"/>
    </location>
</feature>
<dbReference type="Pfam" id="PF01412">
    <property type="entry name" value="ArfGap"/>
    <property type="match status" value="1"/>
</dbReference>
<evidence type="ECO:0000256" key="6">
    <source>
        <dbReference type="SAM" id="MobiDB-lite"/>
    </source>
</evidence>
<evidence type="ECO:0000313" key="8">
    <source>
        <dbReference type="EMBL" id="KAF2455183.1"/>
    </source>
</evidence>
<dbReference type="GO" id="GO:0008270">
    <property type="term" value="F:zinc ion binding"/>
    <property type="evidence" value="ECO:0007669"/>
    <property type="project" value="UniProtKB-KW"/>
</dbReference>
<dbReference type="InterPro" id="IPR037278">
    <property type="entry name" value="ARFGAP/RecO"/>
</dbReference>
<dbReference type="InterPro" id="IPR038508">
    <property type="entry name" value="ArfGAP_dom_sf"/>
</dbReference>
<feature type="region of interest" description="Disordered" evidence="6">
    <location>
        <begin position="137"/>
        <end position="411"/>
    </location>
</feature>
<feature type="domain" description="Arf-GAP" evidence="7">
    <location>
        <begin position="10"/>
        <end position="120"/>
    </location>
</feature>
<dbReference type="Gene3D" id="1.10.220.150">
    <property type="entry name" value="Arf GTPase activating protein"/>
    <property type="match status" value="1"/>
</dbReference>
<dbReference type="FunFam" id="1.10.220.150:FF:000013">
    <property type="entry name" value="Putative Arf GTPase-activating protein"/>
    <property type="match status" value="1"/>
</dbReference>
<feature type="compositionally biased region" description="Low complexity" evidence="6">
    <location>
        <begin position="214"/>
        <end position="249"/>
    </location>
</feature>
<evidence type="ECO:0000313" key="9">
    <source>
        <dbReference type="Proteomes" id="UP000799766"/>
    </source>
</evidence>
<dbReference type="PROSITE" id="PS50115">
    <property type="entry name" value="ARFGAP"/>
    <property type="match status" value="1"/>
</dbReference>
<protein>
    <recommendedName>
        <fullName evidence="7">Arf-GAP domain-containing protein</fullName>
    </recommendedName>
</protein>
<feature type="compositionally biased region" description="Basic and acidic residues" evidence="6">
    <location>
        <begin position="358"/>
        <end position="369"/>
    </location>
</feature>
<dbReference type="CDD" id="cd08831">
    <property type="entry name" value="ArfGap_ArfGap2_3_like"/>
    <property type="match status" value="1"/>
</dbReference>